<keyword evidence="1" id="KW-0732">Signal</keyword>
<protein>
    <recommendedName>
        <fullName evidence="4">Secreted protein</fullName>
    </recommendedName>
</protein>
<reference evidence="2" key="3">
    <citation type="submission" date="2022-06" db="UniProtKB">
        <authorList>
            <consortium name="EnsemblPlants"/>
        </authorList>
    </citation>
    <scope>IDENTIFICATION</scope>
</reference>
<evidence type="ECO:0000313" key="2">
    <source>
        <dbReference type="EnsemblPlants" id="TuG1812G0600001009.01.T01.cds306456"/>
    </source>
</evidence>
<sequence>MYMCNWISCCSAPFVRILVCLCLKKLSVQSPIYLCCGMSSPFSDYVLFSNVQLYRLFTDDILHLATQYA</sequence>
<proteinExistence type="predicted"/>
<dbReference type="Proteomes" id="UP000015106">
    <property type="component" value="Chromosome 6"/>
</dbReference>
<name>A0A8R7QPY2_TRIUA</name>
<keyword evidence="3" id="KW-1185">Reference proteome</keyword>
<feature type="signal peptide" evidence="1">
    <location>
        <begin position="1"/>
        <end position="29"/>
    </location>
</feature>
<accession>A0A8R7QPY2</accession>
<reference evidence="2" key="2">
    <citation type="submission" date="2018-03" db="EMBL/GenBank/DDBJ databases">
        <title>The Triticum urartu genome reveals the dynamic nature of wheat genome evolution.</title>
        <authorList>
            <person name="Ling H."/>
            <person name="Ma B."/>
            <person name="Shi X."/>
            <person name="Liu H."/>
            <person name="Dong L."/>
            <person name="Sun H."/>
            <person name="Cao Y."/>
            <person name="Gao Q."/>
            <person name="Zheng S."/>
            <person name="Li Y."/>
            <person name="Yu Y."/>
            <person name="Du H."/>
            <person name="Qi M."/>
            <person name="Li Y."/>
            <person name="Yu H."/>
            <person name="Cui Y."/>
            <person name="Wang N."/>
            <person name="Chen C."/>
            <person name="Wu H."/>
            <person name="Zhao Y."/>
            <person name="Zhang J."/>
            <person name="Li Y."/>
            <person name="Zhou W."/>
            <person name="Zhang B."/>
            <person name="Hu W."/>
            <person name="Eijk M."/>
            <person name="Tang J."/>
            <person name="Witsenboer H."/>
            <person name="Zhao S."/>
            <person name="Li Z."/>
            <person name="Zhang A."/>
            <person name="Wang D."/>
            <person name="Liang C."/>
        </authorList>
    </citation>
    <scope>NUCLEOTIDE SEQUENCE [LARGE SCALE GENOMIC DNA]</scope>
    <source>
        <strain evidence="2">cv. G1812</strain>
    </source>
</reference>
<evidence type="ECO:0008006" key="4">
    <source>
        <dbReference type="Google" id="ProtNLM"/>
    </source>
</evidence>
<dbReference type="AlphaFoldDB" id="A0A8R7QPY2"/>
<evidence type="ECO:0000256" key="1">
    <source>
        <dbReference type="SAM" id="SignalP"/>
    </source>
</evidence>
<reference evidence="3" key="1">
    <citation type="journal article" date="2013" name="Nature">
        <title>Draft genome of the wheat A-genome progenitor Triticum urartu.</title>
        <authorList>
            <person name="Ling H.Q."/>
            <person name="Zhao S."/>
            <person name="Liu D."/>
            <person name="Wang J."/>
            <person name="Sun H."/>
            <person name="Zhang C."/>
            <person name="Fan H."/>
            <person name="Li D."/>
            <person name="Dong L."/>
            <person name="Tao Y."/>
            <person name="Gao C."/>
            <person name="Wu H."/>
            <person name="Li Y."/>
            <person name="Cui Y."/>
            <person name="Guo X."/>
            <person name="Zheng S."/>
            <person name="Wang B."/>
            <person name="Yu K."/>
            <person name="Liang Q."/>
            <person name="Yang W."/>
            <person name="Lou X."/>
            <person name="Chen J."/>
            <person name="Feng M."/>
            <person name="Jian J."/>
            <person name="Zhang X."/>
            <person name="Luo G."/>
            <person name="Jiang Y."/>
            <person name="Liu J."/>
            <person name="Wang Z."/>
            <person name="Sha Y."/>
            <person name="Zhang B."/>
            <person name="Wu H."/>
            <person name="Tang D."/>
            <person name="Shen Q."/>
            <person name="Xue P."/>
            <person name="Zou S."/>
            <person name="Wang X."/>
            <person name="Liu X."/>
            <person name="Wang F."/>
            <person name="Yang Y."/>
            <person name="An X."/>
            <person name="Dong Z."/>
            <person name="Zhang K."/>
            <person name="Zhang X."/>
            <person name="Luo M.C."/>
            <person name="Dvorak J."/>
            <person name="Tong Y."/>
            <person name="Wang J."/>
            <person name="Yang H."/>
            <person name="Li Z."/>
            <person name="Wang D."/>
            <person name="Zhang A."/>
            <person name="Wang J."/>
        </authorList>
    </citation>
    <scope>NUCLEOTIDE SEQUENCE</scope>
    <source>
        <strain evidence="3">cv. G1812</strain>
    </source>
</reference>
<organism evidence="2 3">
    <name type="scientific">Triticum urartu</name>
    <name type="common">Red wild einkorn</name>
    <name type="synonym">Crithodium urartu</name>
    <dbReference type="NCBI Taxonomy" id="4572"/>
    <lineage>
        <taxon>Eukaryota</taxon>
        <taxon>Viridiplantae</taxon>
        <taxon>Streptophyta</taxon>
        <taxon>Embryophyta</taxon>
        <taxon>Tracheophyta</taxon>
        <taxon>Spermatophyta</taxon>
        <taxon>Magnoliopsida</taxon>
        <taxon>Liliopsida</taxon>
        <taxon>Poales</taxon>
        <taxon>Poaceae</taxon>
        <taxon>BOP clade</taxon>
        <taxon>Pooideae</taxon>
        <taxon>Triticodae</taxon>
        <taxon>Triticeae</taxon>
        <taxon>Triticinae</taxon>
        <taxon>Triticum</taxon>
    </lineage>
</organism>
<dbReference type="EnsemblPlants" id="TuG1812G0600001009.01.T01">
    <property type="protein sequence ID" value="TuG1812G0600001009.01.T01.cds306456"/>
    <property type="gene ID" value="TuG1812G0600001009.01"/>
</dbReference>
<feature type="chain" id="PRO_5035835873" description="Secreted protein" evidence="1">
    <location>
        <begin position="30"/>
        <end position="69"/>
    </location>
</feature>
<evidence type="ECO:0000313" key="3">
    <source>
        <dbReference type="Proteomes" id="UP000015106"/>
    </source>
</evidence>
<dbReference type="Gramene" id="TuG1812G0600001009.01.T01">
    <property type="protein sequence ID" value="TuG1812G0600001009.01.T01.cds306456"/>
    <property type="gene ID" value="TuG1812G0600001009.01"/>
</dbReference>